<keyword evidence="1" id="KW-0547">Nucleotide-binding</keyword>
<dbReference type="Gene3D" id="1.10.20.60">
    <property type="entry name" value="Glu-tRNAGln amidotransferase C subunit, N-terminal domain"/>
    <property type="match status" value="1"/>
</dbReference>
<reference evidence="3" key="1">
    <citation type="journal article" date="2010" name="Stand. Genomic Sci.">
        <title>Complete genome sequence of Thermocrinis albus type strain (HI 11/12T).</title>
        <authorList>
            <person name="Wirth R."/>
            <person name="Sikorski J."/>
            <person name="Brambilla E."/>
            <person name="Misra M."/>
            <person name="Lapidus A."/>
            <person name="Copeland A."/>
            <person name="Nolan M."/>
            <person name="Lucas S."/>
            <person name="Chen F."/>
            <person name="Tice H."/>
            <person name="Cheng J.F."/>
            <person name="Han C."/>
            <person name="Detter J.C."/>
            <person name="Tapia R."/>
            <person name="Bruce D."/>
            <person name="Goodwin L."/>
            <person name="Pitluck S."/>
            <person name="Pati A."/>
            <person name="Anderson I."/>
            <person name="Ivanova N."/>
            <person name="Mavromatis K."/>
            <person name="Mikhailova N."/>
            <person name="Chen A."/>
            <person name="Palaniappan K."/>
            <person name="Bilek Y."/>
            <person name="Hader T."/>
            <person name="Land M."/>
            <person name="Hauser L."/>
            <person name="Chang Y.J."/>
            <person name="Jeffries C.D."/>
            <person name="Tindall B.J."/>
            <person name="Rohde M."/>
            <person name="Goker M."/>
            <person name="Bristow J."/>
            <person name="Eisen J.A."/>
            <person name="Markowitz V."/>
            <person name="Hugenholtz P."/>
            <person name="Kyrpides N.C."/>
            <person name="Klenk H.P."/>
        </authorList>
    </citation>
    <scope>NUCLEOTIDE SEQUENCE [LARGE SCALE GENOMIC DNA]</scope>
    <source>
        <strain evidence="3">DSM 14484 / JCM 11386 / HI 11/12</strain>
    </source>
</reference>
<comment type="function">
    <text evidence="1">Allows the formation of correctly charged Asn-tRNA(Asn) or Gln-tRNA(Gln) through the transamidation of misacylated Asp-tRNA(Asn) or Glu-tRNA(Gln) in organisms which lack either or both of asparaginyl-tRNA or glutaminyl-tRNA synthetases. The reaction takes place in the presence of glutamine and ATP through an activated phospho-Asp-tRNA(Asn) or phospho-Glu-tRNA(Gln).</text>
</comment>
<dbReference type="GO" id="GO:0050566">
    <property type="term" value="F:asparaginyl-tRNA synthase (glutamine-hydrolyzing) activity"/>
    <property type="evidence" value="ECO:0007669"/>
    <property type="project" value="RHEA"/>
</dbReference>
<proteinExistence type="inferred from homology"/>
<keyword evidence="3" id="KW-1185">Reference proteome</keyword>
<accession>D3SL91</accession>
<comment type="catalytic activity">
    <reaction evidence="1">
        <text>L-aspartyl-tRNA(Asn) + L-glutamine + ATP + H2O = L-asparaginyl-tRNA(Asn) + L-glutamate + ADP + phosphate + 2 H(+)</text>
        <dbReference type="Rhea" id="RHEA:14513"/>
        <dbReference type="Rhea" id="RHEA-COMP:9674"/>
        <dbReference type="Rhea" id="RHEA-COMP:9677"/>
        <dbReference type="ChEBI" id="CHEBI:15377"/>
        <dbReference type="ChEBI" id="CHEBI:15378"/>
        <dbReference type="ChEBI" id="CHEBI:29985"/>
        <dbReference type="ChEBI" id="CHEBI:30616"/>
        <dbReference type="ChEBI" id="CHEBI:43474"/>
        <dbReference type="ChEBI" id="CHEBI:58359"/>
        <dbReference type="ChEBI" id="CHEBI:78515"/>
        <dbReference type="ChEBI" id="CHEBI:78516"/>
        <dbReference type="ChEBI" id="CHEBI:456216"/>
    </reaction>
</comment>
<dbReference type="OrthoDB" id="9813938at2"/>
<dbReference type="PANTHER" id="PTHR15004:SF0">
    <property type="entry name" value="GLUTAMYL-TRNA(GLN) AMIDOTRANSFERASE SUBUNIT C, MITOCHONDRIAL"/>
    <property type="match status" value="1"/>
</dbReference>
<name>D3SL91_THEAH</name>
<keyword evidence="1" id="KW-0436">Ligase</keyword>
<dbReference type="RefSeq" id="WP_012991927.1">
    <property type="nucleotide sequence ID" value="NC_013894.1"/>
</dbReference>
<protein>
    <recommendedName>
        <fullName evidence="1">Aspartyl/glutamyl-tRNA(Asn/Gln) amidotransferase subunit C</fullName>
        <shortName evidence="1">Asp/Glu-ADT subunit C</shortName>
        <ecNumber evidence="1">6.3.5.-</ecNumber>
    </recommendedName>
</protein>
<dbReference type="GO" id="GO:0006450">
    <property type="term" value="P:regulation of translational fidelity"/>
    <property type="evidence" value="ECO:0007669"/>
    <property type="project" value="InterPro"/>
</dbReference>
<dbReference type="AlphaFoldDB" id="D3SL91"/>
<dbReference type="Proteomes" id="UP000002043">
    <property type="component" value="Chromosome"/>
</dbReference>
<dbReference type="GO" id="GO:0006412">
    <property type="term" value="P:translation"/>
    <property type="evidence" value="ECO:0007669"/>
    <property type="project" value="UniProtKB-UniRule"/>
</dbReference>
<comment type="similarity">
    <text evidence="1">Belongs to the GatC family.</text>
</comment>
<comment type="subunit">
    <text evidence="1">Heterotrimer of A, B and C subunits.</text>
</comment>
<dbReference type="GO" id="GO:0050567">
    <property type="term" value="F:glutaminyl-tRNA synthase (glutamine-hydrolyzing) activity"/>
    <property type="evidence" value="ECO:0007669"/>
    <property type="project" value="UniProtKB-UniRule"/>
</dbReference>
<sequence length="92" mass="10742">MDRDIVDRVASLAKLSLKEEERELLGKQLLDIINFVRQLEEVDTSHVDQYLLTENSTPLREDEPRRSFSQEKALMNAPQRENGFFVVPQILE</sequence>
<keyword evidence="1" id="KW-0648">Protein biosynthesis</keyword>
<dbReference type="PANTHER" id="PTHR15004">
    <property type="entry name" value="GLUTAMYL-TRNA(GLN) AMIDOTRANSFERASE SUBUNIT C, MITOCHONDRIAL"/>
    <property type="match status" value="1"/>
</dbReference>
<dbReference type="KEGG" id="tal:Thal_0889"/>
<dbReference type="GO" id="GO:0005524">
    <property type="term" value="F:ATP binding"/>
    <property type="evidence" value="ECO:0007669"/>
    <property type="project" value="UniProtKB-KW"/>
</dbReference>
<dbReference type="InterPro" id="IPR003837">
    <property type="entry name" value="GatC"/>
</dbReference>
<keyword evidence="2" id="KW-0808">Transferase</keyword>
<evidence type="ECO:0000256" key="1">
    <source>
        <dbReference type="HAMAP-Rule" id="MF_00122"/>
    </source>
</evidence>
<keyword evidence="1" id="KW-0067">ATP-binding</keyword>
<organism evidence="2 3">
    <name type="scientific">Thermocrinis albus (strain DSM 14484 / JCM 11386 / HI 11/12)</name>
    <dbReference type="NCBI Taxonomy" id="638303"/>
    <lineage>
        <taxon>Bacteria</taxon>
        <taxon>Pseudomonadati</taxon>
        <taxon>Aquificota</taxon>
        <taxon>Aquificia</taxon>
        <taxon>Aquificales</taxon>
        <taxon>Aquificaceae</taxon>
        <taxon>Thermocrinis</taxon>
    </lineage>
</organism>
<gene>
    <name evidence="1" type="primary">gatC</name>
    <name evidence="2" type="ordered locus">Thal_0889</name>
</gene>
<evidence type="ECO:0000313" key="3">
    <source>
        <dbReference type="Proteomes" id="UP000002043"/>
    </source>
</evidence>
<dbReference type="NCBIfam" id="TIGR00135">
    <property type="entry name" value="gatC"/>
    <property type="match status" value="1"/>
</dbReference>
<dbReference type="EMBL" id="CP001931">
    <property type="protein sequence ID" value="ADC89521.1"/>
    <property type="molecule type" value="Genomic_DNA"/>
</dbReference>
<dbReference type="STRING" id="638303.Thal_0889"/>
<dbReference type="SUPFAM" id="SSF141000">
    <property type="entry name" value="Glu-tRNAGln amidotransferase C subunit"/>
    <property type="match status" value="1"/>
</dbReference>
<dbReference type="GO" id="GO:0016740">
    <property type="term" value="F:transferase activity"/>
    <property type="evidence" value="ECO:0007669"/>
    <property type="project" value="UniProtKB-KW"/>
</dbReference>
<dbReference type="InterPro" id="IPR036113">
    <property type="entry name" value="Asp/Glu-ADT_sf_sub_c"/>
</dbReference>
<comment type="catalytic activity">
    <reaction evidence="1">
        <text>L-glutamyl-tRNA(Gln) + L-glutamine + ATP + H2O = L-glutaminyl-tRNA(Gln) + L-glutamate + ADP + phosphate + H(+)</text>
        <dbReference type="Rhea" id="RHEA:17521"/>
        <dbReference type="Rhea" id="RHEA-COMP:9681"/>
        <dbReference type="Rhea" id="RHEA-COMP:9684"/>
        <dbReference type="ChEBI" id="CHEBI:15377"/>
        <dbReference type="ChEBI" id="CHEBI:15378"/>
        <dbReference type="ChEBI" id="CHEBI:29985"/>
        <dbReference type="ChEBI" id="CHEBI:30616"/>
        <dbReference type="ChEBI" id="CHEBI:43474"/>
        <dbReference type="ChEBI" id="CHEBI:58359"/>
        <dbReference type="ChEBI" id="CHEBI:78520"/>
        <dbReference type="ChEBI" id="CHEBI:78521"/>
        <dbReference type="ChEBI" id="CHEBI:456216"/>
    </reaction>
</comment>
<dbReference type="HAMAP" id="MF_00122">
    <property type="entry name" value="GatC"/>
    <property type="match status" value="1"/>
</dbReference>
<dbReference type="GO" id="GO:0070681">
    <property type="term" value="P:glutaminyl-tRNAGln biosynthesis via transamidation"/>
    <property type="evidence" value="ECO:0007669"/>
    <property type="project" value="TreeGrafter"/>
</dbReference>
<dbReference type="eggNOG" id="COG0721">
    <property type="taxonomic scope" value="Bacteria"/>
</dbReference>
<dbReference type="EC" id="6.3.5.-" evidence="1"/>
<dbReference type="HOGENOM" id="CLU_105899_6_1_0"/>
<evidence type="ECO:0000313" key="2">
    <source>
        <dbReference type="EMBL" id="ADC89521.1"/>
    </source>
</evidence>
<dbReference type="Pfam" id="PF02686">
    <property type="entry name" value="GatC"/>
    <property type="match status" value="1"/>
</dbReference>